<dbReference type="AlphaFoldDB" id="A0A843TIY8"/>
<dbReference type="Proteomes" id="UP000652761">
    <property type="component" value="Unassembled WGS sequence"/>
</dbReference>
<dbReference type="EMBL" id="NMUH01000016">
    <property type="protein sequence ID" value="MQL68559.1"/>
    <property type="molecule type" value="Genomic_DNA"/>
</dbReference>
<evidence type="ECO:0000256" key="1">
    <source>
        <dbReference type="SAM" id="SignalP"/>
    </source>
</evidence>
<gene>
    <name evidence="2" type="ORF">Taro_000805</name>
</gene>
<sequence>MCVMVVVAIVRPMWFGCVVRAGLVMKQDRTCCSCLGVDGQVWSLTGLVSIEGDVNFKNLTAGFVDVYCDSSLNDIRVDANLCDLQDKASWGIVEREVVTNRARKRRSEV</sequence>
<reference evidence="2" key="1">
    <citation type="submission" date="2017-07" db="EMBL/GenBank/DDBJ databases">
        <title>Taro Niue Genome Assembly and Annotation.</title>
        <authorList>
            <person name="Atibalentja N."/>
            <person name="Keating K."/>
            <person name="Fields C.J."/>
        </authorList>
    </citation>
    <scope>NUCLEOTIDE SEQUENCE</scope>
    <source>
        <strain evidence="2">Niue_2</strain>
        <tissue evidence="2">Leaf</tissue>
    </source>
</reference>
<name>A0A843TIY8_COLES</name>
<comment type="caution">
    <text evidence="2">The sequence shown here is derived from an EMBL/GenBank/DDBJ whole genome shotgun (WGS) entry which is preliminary data.</text>
</comment>
<evidence type="ECO:0000313" key="3">
    <source>
        <dbReference type="Proteomes" id="UP000652761"/>
    </source>
</evidence>
<accession>A0A843TIY8</accession>
<evidence type="ECO:0000313" key="2">
    <source>
        <dbReference type="EMBL" id="MQL68559.1"/>
    </source>
</evidence>
<proteinExistence type="predicted"/>
<feature type="chain" id="PRO_5032934403" evidence="1">
    <location>
        <begin position="22"/>
        <end position="109"/>
    </location>
</feature>
<keyword evidence="3" id="KW-1185">Reference proteome</keyword>
<organism evidence="2 3">
    <name type="scientific">Colocasia esculenta</name>
    <name type="common">Wild taro</name>
    <name type="synonym">Arum esculentum</name>
    <dbReference type="NCBI Taxonomy" id="4460"/>
    <lineage>
        <taxon>Eukaryota</taxon>
        <taxon>Viridiplantae</taxon>
        <taxon>Streptophyta</taxon>
        <taxon>Embryophyta</taxon>
        <taxon>Tracheophyta</taxon>
        <taxon>Spermatophyta</taxon>
        <taxon>Magnoliopsida</taxon>
        <taxon>Liliopsida</taxon>
        <taxon>Araceae</taxon>
        <taxon>Aroideae</taxon>
        <taxon>Colocasieae</taxon>
        <taxon>Colocasia</taxon>
    </lineage>
</organism>
<keyword evidence="1" id="KW-0732">Signal</keyword>
<feature type="signal peptide" evidence="1">
    <location>
        <begin position="1"/>
        <end position="21"/>
    </location>
</feature>
<protein>
    <submittedName>
        <fullName evidence="2">Uncharacterized protein</fullName>
    </submittedName>
</protein>